<sequence>MPEIVADDTPCDLCGLPVKVAGFELKTAEGQKIFCCLGCKTLYTLIRGSGQNEEAGPSNISNNSDQK</sequence>
<evidence type="ECO:0000259" key="1">
    <source>
        <dbReference type="Pfam" id="PF12156"/>
    </source>
</evidence>
<gene>
    <name evidence="2" type="ORF">EBB_14020</name>
</gene>
<accession>A0ABR9DEW6</accession>
<dbReference type="Proteomes" id="UP000641152">
    <property type="component" value="Unassembled WGS sequence"/>
</dbReference>
<dbReference type="EMBL" id="JACXST010000002">
    <property type="protein sequence ID" value="MBD9361622.1"/>
    <property type="molecule type" value="Genomic_DNA"/>
</dbReference>
<dbReference type="Pfam" id="PF12156">
    <property type="entry name" value="ATPase-cat_bd"/>
    <property type="match status" value="1"/>
</dbReference>
<name>A0ABR9DEW6_9GAMM</name>
<dbReference type="RefSeq" id="WP_192394420.1">
    <property type="nucleotide sequence ID" value="NZ_CAJHIU010000002.1"/>
</dbReference>
<reference evidence="2 3" key="1">
    <citation type="submission" date="2020-09" db="EMBL/GenBank/DDBJ databases">
        <title>Methylomonas albis sp. nov. and Methylomonas fluvii sp. nov.: Two cold-adapted methanotrophs from the River Elbe and an amended description of Methylovulum psychrotolerans strain Eb1.</title>
        <authorList>
            <person name="Bussmann I.K."/>
            <person name="Klings K.-W."/>
            <person name="Warnstedt J."/>
            <person name="Hoppert M."/>
            <person name="Saborowski A."/>
            <person name="Horn F."/>
            <person name="Liebner S."/>
        </authorList>
    </citation>
    <scope>NUCLEOTIDE SEQUENCE [LARGE SCALE GENOMIC DNA]</scope>
    <source>
        <strain evidence="2 3">EbB</strain>
    </source>
</reference>
<dbReference type="InterPro" id="IPR021993">
    <property type="entry name" value="ATPase-cat-bd"/>
</dbReference>
<evidence type="ECO:0000313" key="3">
    <source>
        <dbReference type="Proteomes" id="UP000641152"/>
    </source>
</evidence>
<protein>
    <submittedName>
        <fullName evidence="2">Heavy metal translocating P-type ATPase metal-binding domain-containing protein</fullName>
    </submittedName>
</protein>
<feature type="domain" description="Putative metal-binding" evidence="1">
    <location>
        <begin position="11"/>
        <end position="51"/>
    </location>
</feature>
<evidence type="ECO:0000313" key="2">
    <source>
        <dbReference type="EMBL" id="MBD9361622.1"/>
    </source>
</evidence>
<organism evidence="2 3">
    <name type="scientific">Methylomonas fluvii</name>
    <dbReference type="NCBI Taxonomy" id="1854564"/>
    <lineage>
        <taxon>Bacteria</taxon>
        <taxon>Pseudomonadati</taxon>
        <taxon>Pseudomonadota</taxon>
        <taxon>Gammaproteobacteria</taxon>
        <taxon>Methylococcales</taxon>
        <taxon>Methylococcaceae</taxon>
        <taxon>Methylomonas</taxon>
    </lineage>
</organism>
<keyword evidence="3" id="KW-1185">Reference proteome</keyword>
<comment type="caution">
    <text evidence="2">The sequence shown here is derived from an EMBL/GenBank/DDBJ whole genome shotgun (WGS) entry which is preliminary data.</text>
</comment>
<proteinExistence type="predicted"/>